<dbReference type="InterPro" id="IPR004089">
    <property type="entry name" value="MCPsignal_dom"/>
</dbReference>
<dbReference type="GO" id="GO:0006935">
    <property type="term" value="P:chemotaxis"/>
    <property type="evidence" value="ECO:0007669"/>
    <property type="project" value="TreeGrafter"/>
</dbReference>
<organism evidence="3 4">
    <name type="scientific">Proteus hauseri ATCC 700826</name>
    <dbReference type="NCBI Taxonomy" id="1354271"/>
    <lineage>
        <taxon>Bacteria</taxon>
        <taxon>Pseudomonadati</taxon>
        <taxon>Pseudomonadota</taxon>
        <taxon>Gammaproteobacteria</taxon>
        <taxon>Enterobacterales</taxon>
        <taxon>Morganellaceae</taxon>
        <taxon>Proteus</taxon>
    </lineage>
</organism>
<dbReference type="InterPro" id="IPR051310">
    <property type="entry name" value="MCP_chemotaxis"/>
</dbReference>
<evidence type="ECO:0000256" key="1">
    <source>
        <dbReference type="ARBA" id="ARBA00029447"/>
    </source>
</evidence>
<dbReference type="SUPFAM" id="SSF58104">
    <property type="entry name" value="Methyl-accepting chemotaxis protein (MCP) signaling domain"/>
    <property type="match status" value="1"/>
</dbReference>
<dbReference type="Proteomes" id="UP000078250">
    <property type="component" value="Unassembled WGS sequence"/>
</dbReference>
<evidence type="ECO:0000313" key="4">
    <source>
        <dbReference type="Proteomes" id="UP000078250"/>
    </source>
</evidence>
<sequence length="98" mass="10591">MLINTSSNNIRVGSKQVNETVGTMEDIVVHVKNVTDLIGEISLASSEQSAGLKELGRAVEKLESITHENADYVSKASTISGEMKVQTNYLVSAINVFH</sequence>
<dbReference type="GO" id="GO:0004888">
    <property type="term" value="F:transmembrane signaling receptor activity"/>
    <property type="evidence" value="ECO:0007669"/>
    <property type="project" value="TreeGrafter"/>
</dbReference>
<reference evidence="3 4" key="1">
    <citation type="submission" date="2016-04" db="EMBL/GenBank/DDBJ databases">
        <title>ATOL: Assembling a taxonomically balanced genome-scale reconstruction of the evolutionary history of the Enterobacteriaceae.</title>
        <authorList>
            <person name="Plunkett G.III."/>
            <person name="Neeno-Eckwall E.C."/>
            <person name="Glasner J.D."/>
            <person name="Perna N.T."/>
        </authorList>
    </citation>
    <scope>NUCLEOTIDE SEQUENCE [LARGE SCALE GENOMIC DNA]</scope>
    <source>
        <strain evidence="3 4">ATCC 700826</strain>
    </source>
</reference>
<accession>A0AAJ3HVP8</accession>
<dbReference type="PANTHER" id="PTHR43531">
    <property type="entry name" value="PROTEIN ICFG"/>
    <property type="match status" value="1"/>
</dbReference>
<dbReference type="GO" id="GO:0005886">
    <property type="term" value="C:plasma membrane"/>
    <property type="evidence" value="ECO:0007669"/>
    <property type="project" value="TreeGrafter"/>
</dbReference>
<dbReference type="Pfam" id="PF00015">
    <property type="entry name" value="MCPsignal"/>
    <property type="match status" value="1"/>
</dbReference>
<name>A0AAJ3HVP8_PROHU</name>
<feature type="domain" description="Methyl-accepting transducer" evidence="2">
    <location>
        <begin position="3"/>
        <end position="66"/>
    </location>
</feature>
<dbReference type="PANTHER" id="PTHR43531:SF7">
    <property type="entry name" value="AEROTAXIS RECEPTOR"/>
    <property type="match status" value="1"/>
</dbReference>
<gene>
    <name evidence="3" type="ORF">M997_0044</name>
</gene>
<dbReference type="AlphaFoldDB" id="A0AAJ3HVP8"/>
<dbReference type="GO" id="GO:0007165">
    <property type="term" value="P:signal transduction"/>
    <property type="evidence" value="ECO:0007669"/>
    <property type="project" value="InterPro"/>
</dbReference>
<dbReference type="Gene3D" id="1.10.287.950">
    <property type="entry name" value="Methyl-accepting chemotaxis protein"/>
    <property type="match status" value="1"/>
</dbReference>
<evidence type="ECO:0000313" key="3">
    <source>
        <dbReference type="EMBL" id="OAT51197.1"/>
    </source>
</evidence>
<protein>
    <submittedName>
        <fullName evidence="3">Aerotaxis sensor receptor protein</fullName>
    </submittedName>
</protein>
<evidence type="ECO:0000259" key="2">
    <source>
        <dbReference type="Pfam" id="PF00015"/>
    </source>
</evidence>
<keyword evidence="3" id="KW-0675">Receptor</keyword>
<comment type="similarity">
    <text evidence="1">Belongs to the methyl-accepting chemotaxis (MCP) protein family.</text>
</comment>
<comment type="caution">
    <text evidence="3">The sequence shown here is derived from an EMBL/GenBank/DDBJ whole genome shotgun (WGS) entry which is preliminary data.</text>
</comment>
<dbReference type="EMBL" id="LXEV01000002">
    <property type="protein sequence ID" value="OAT51197.1"/>
    <property type="molecule type" value="Genomic_DNA"/>
</dbReference>
<proteinExistence type="inferred from homology"/>
<keyword evidence="4" id="KW-1185">Reference proteome</keyword>